<gene>
    <name evidence="2" type="ORF">EZS27_004714</name>
</gene>
<feature type="domain" description="AAA+ ATPase" evidence="1">
    <location>
        <begin position="33"/>
        <end position="177"/>
    </location>
</feature>
<dbReference type="InterPro" id="IPR003593">
    <property type="entry name" value="AAA+_ATPase"/>
</dbReference>
<name>A0A5J4SNQ0_9ZZZZ</name>
<evidence type="ECO:0000259" key="1">
    <source>
        <dbReference type="SMART" id="SM00382"/>
    </source>
</evidence>
<dbReference type="SUPFAM" id="SSF52540">
    <property type="entry name" value="P-loop containing nucleoside triphosphate hydrolases"/>
    <property type="match status" value="1"/>
</dbReference>
<evidence type="ECO:0000313" key="2">
    <source>
        <dbReference type="EMBL" id="KAA6347849.1"/>
    </source>
</evidence>
<dbReference type="EMBL" id="SNRY01000083">
    <property type="protein sequence ID" value="KAA6347849.1"/>
    <property type="molecule type" value="Genomic_DNA"/>
</dbReference>
<proteinExistence type="predicted"/>
<comment type="caution">
    <text evidence="2">The sequence shown here is derived from an EMBL/GenBank/DDBJ whole genome shotgun (WGS) entry which is preliminary data.</text>
</comment>
<dbReference type="Gene3D" id="3.40.50.300">
    <property type="entry name" value="P-loop containing nucleotide triphosphate hydrolases"/>
    <property type="match status" value="1"/>
</dbReference>
<dbReference type="SMART" id="SM00382">
    <property type="entry name" value="AAA"/>
    <property type="match status" value="1"/>
</dbReference>
<organism evidence="2">
    <name type="scientific">termite gut metagenome</name>
    <dbReference type="NCBI Taxonomy" id="433724"/>
    <lineage>
        <taxon>unclassified sequences</taxon>
        <taxon>metagenomes</taxon>
        <taxon>organismal metagenomes</taxon>
    </lineage>
</organism>
<accession>A0A5J4SNQ0</accession>
<protein>
    <recommendedName>
        <fullName evidence="1">AAA+ ATPase domain-containing protein</fullName>
    </recommendedName>
</protein>
<reference evidence="2" key="1">
    <citation type="submission" date="2019-03" db="EMBL/GenBank/DDBJ databases">
        <title>Single cell metagenomics reveals metabolic interactions within the superorganism composed of flagellate Streblomastix strix and complex community of Bacteroidetes bacteria on its surface.</title>
        <authorList>
            <person name="Treitli S.C."/>
            <person name="Kolisko M."/>
            <person name="Husnik F."/>
            <person name="Keeling P."/>
            <person name="Hampl V."/>
        </authorList>
    </citation>
    <scope>NUCLEOTIDE SEQUENCE</scope>
    <source>
        <strain evidence="2">STM</strain>
    </source>
</reference>
<dbReference type="AlphaFoldDB" id="A0A5J4SNQ0"/>
<sequence length="212" mass="24640">MAKARSVKEVLKMQPPKIKLTGRWAEAFGEIAKTGTWLVWGKSGNGKSSFVMQLCKELAKFGRVLYIASEEGYGLSTKNSLERHHMIEVNNRMTLLDEEPLSELNERLDKNKSPDFIVIDSFQSYGFTYRMYLEFKKKHKDKLLIFISHAEGKNPKGSDADSTQYNVGQKVYVEGYRAFTRGRFYGQLGYYDIWEEKAVEYWSKRDMSRILE</sequence>
<dbReference type="InterPro" id="IPR027417">
    <property type="entry name" value="P-loop_NTPase"/>
</dbReference>